<evidence type="ECO:0000313" key="4">
    <source>
        <dbReference type="Proteomes" id="UP001221268"/>
    </source>
</evidence>
<dbReference type="EMBL" id="CP116766">
    <property type="protein sequence ID" value="WCL72273.1"/>
    <property type="molecule type" value="Genomic_DNA"/>
</dbReference>
<protein>
    <recommendedName>
        <fullName evidence="5">Lipoprotein</fullName>
    </recommendedName>
</protein>
<keyword evidence="2" id="KW-0732">Signal</keyword>
<name>A0ABY7RM11_9NEIS</name>
<organism evidence="3 4">
    <name type="scientific">Neisseria lisongii</name>
    <dbReference type="NCBI Taxonomy" id="2912188"/>
    <lineage>
        <taxon>Bacteria</taxon>
        <taxon>Pseudomonadati</taxon>
        <taxon>Pseudomonadota</taxon>
        <taxon>Betaproteobacteria</taxon>
        <taxon>Neisseriales</taxon>
        <taxon>Neisseriaceae</taxon>
        <taxon>Neisseria</taxon>
    </lineage>
</organism>
<feature type="signal peptide" evidence="2">
    <location>
        <begin position="1"/>
        <end position="22"/>
    </location>
</feature>
<evidence type="ECO:0000256" key="1">
    <source>
        <dbReference type="SAM" id="MobiDB-lite"/>
    </source>
</evidence>
<feature type="chain" id="PRO_5047234373" description="Lipoprotein" evidence="2">
    <location>
        <begin position="23"/>
        <end position="182"/>
    </location>
</feature>
<dbReference type="RefSeq" id="WP_237091263.1">
    <property type="nucleotide sequence ID" value="NZ_CP116766.1"/>
</dbReference>
<dbReference type="PROSITE" id="PS51257">
    <property type="entry name" value="PROKAR_LIPOPROTEIN"/>
    <property type="match status" value="1"/>
</dbReference>
<proteinExistence type="predicted"/>
<accession>A0ABY7RM11</accession>
<evidence type="ECO:0000256" key="2">
    <source>
        <dbReference type="SAM" id="SignalP"/>
    </source>
</evidence>
<evidence type="ECO:0000313" key="3">
    <source>
        <dbReference type="EMBL" id="WCL72273.1"/>
    </source>
</evidence>
<reference evidence="3 4" key="1">
    <citation type="submission" date="2023-01" db="EMBL/GenBank/DDBJ databases">
        <authorList>
            <person name="Yang C."/>
        </authorList>
    </citation>
    <scope>NUCLEOTIDE SEQUENCE [LARGE SCALE GENOMIC DNA]</scope>
    <source>
        <strain evidence="3 4">ZJ106</strain>
    </source>
</reference>
<evidence type="ECO:0008006" key="5">
    <source>
        <dbReference type="Google" id="ProtNLM"/>
    </source>
</evidence>
<feature type="region of interest" description="Disordered" evidence="1">
    <location>
        <begin position="29"/>
        <end position="49"/>
    </location>
</feature>
<gene>
    <name evidence="3" type="ORF">PJU73_03995</name>
</gene>
<dbReference type="Proteomes" id="UP001221268">
    <property type="component" value="Chromosome"/>
</dbReference>
<sequence>MNKHLKLIVPAVLAAVALSACSSTGKTKAAEKPAAQPAQTQAAPQIPAPQTVKVDSIDSTKEVIYKCDKIDRLGVMYGIKGGQVVIAQLRVGDQLSPNLLRVVGNNDQNYFWGNDGTIWASGAANAQNVDKVDGNALFRRGLTEVNGKVEVNDQIIARSCVLDKKATAALNKPAAKAKAKKK</sequence>
<keyword evidence="4" id="KW-1185">Reference proteome</keyword>